<dbReference type="Pfam" id="PF00018">
    <property type="entry name" value="SH3_1"/>
    <property type="match status" value="2"/>
</dbReference>
<dbReference type="PROSITE" id="PS50002">
    <property type="entry name" value="SH3"/>
    <property type="match status" value="2"/>
</dbReference>
<dbReference type="Gene3D" id="2.30.30.40">
    <property type="entry name" value="SH3 Domains"/>
    <property type="match status" value="2"/>
</dbReference>
<dbReference type="GO" id="GO:0017124">
    <property type="term" value="F:SH3 domain binding"/>
    <property type="evidence" value="ECO:0007669"/>
    <property type="project" value="Ensembl"/>
</dbReference>
<evidence type="ECO:0000256" key="4">
    <source>
        <dbReference type="ARBA" id="ARBA00022553"/>
    </source>
</evidence>
<proteinExistence type="predicted"/>
<evidence type="ECO:0000259" key="9">
    <source>
        <dbReference type="PROSITE" id="PS50195"/>
    </source>
</evidence>
<dbReference type="SUPFAM" id="SSF64268">
    <property type="entry name" value="PX domain"/>
    <property type="match status" value="1"/>
</dbReference>
<dbReference type="SMART" id="SM00326">
    <property type="entry name" value="SH3"/>
    <property type="match status" value="2"/>
</dbReference>
<dbReference type="CDD" id="cd06887">
    <property type="entry name" value="PX_p47phox"/>
    <property type="match status" value="1"/>
</dbReference>
<dbReference type="GO" id="GO:0002679">
    <property type="term" value="P:respiratory burst involved in defense response"/>
    <property type="evidence" value="ECO:0007669"/>
    <property type="project" value="Ensembl"/>
</dbReference>
<dbReference type="GO" id="GO:0043325">
    <property type="term" value="F:phosphatidylinositol-3,4-bisphosphate binding"/>
    <property type="evidence" value="ECO:0007669"/>
    <property type="project" value="Ensembl"/>
</dbReference>
<gene>
    <name evidence="10" type="primary">NCF1</name>
</gene>
<evidence type="ECO:0000256" key="6">
    <source>
        <dbReference type="PROSITE-ProRule" id="PRU00192"/>
    </source>
</evidence>
<dbReference type="Pfam" id="PF16621">
    <property type="entry name" value="NCF1_PBR_AIR"/>
    <property type="match status" value="1"/>
</dbReference>
<dbReference type="GO" id="GO:0042554">
    <property type="term" value="P:superoxide anion generation"/>
    <property type="evidence" value="ECO:0007669"/>
    <property type="project" value="Ensembl"/>
</dbReference>
<dbReference type="PRINTS" id="PR00452">
    <property type="entry name" value="SH3DOMAIN"/>
</dbReference>
<evidence type="ECO:0000259" key="8">
    <source>
        <dbReference type="PROSITE" id="PS50002"/>
    </source>
</evidence>
<dbReference type="SUPFAM" id="SSF50044">
    <property type="entry name" value="SH3-domain"/>
    <property type="match status" value="2"/>
</dbReference>
<dbReference type="Pfam" id="PF00787">
    <property type="entry name" value="PX"/>
    <property type="match status" value="1"/>
</dbReference>
<dbReference type="GO" id="GO:0050665">
    <property type="term" value="P:hydrogen peroxide biosynthetic process"/>
    <property type="evidence" value="ECO:0007669"/>
    <property type="project" value="Ensembl"/>
</dbReference>
<keyword evidence="5" id="KW-0677">Repeat</keyword>
<dbReference type="STRING" id="9531.ENSCATP00000000587"/>
<dbReference type="InterPro" id="IPR035756">
    <property type="entry name" value="NCF1_SH3_1"/>
</dbReference>
<keyword evidence="2 6" id="KW-0728">SH3 domain</keyword>
<protein>
    <submittedName>
        <fullName evidence="10">Neutrophil cytosolic factor 1</fullName>
    </submittedName>
</protein>
<dbReference type="OMA" id="NSVKYMQ"/>
<dbReference type="InterPro" id="IPR034909">
    <property type="entry name" value="PX_p47phox"/>
</dbReference>
<name>A0A2K5KIR8_CERAT</name>
<dbReference type="Proteomes" id="UP000233060">
    <property type="component" value="Unassembled WGS sequence"/>
</dbReference>
<dbReference type="GO" id="GO:0016175">
    <property type="term" value="F:superoxide-generating NAD(P)H oxidase activity"/>
    <property type="evidence" value="ECO:0007669"/>
    <property type="project" value="Ensembl"/>
</dbReference>
<dbReference type="InterPro" id="IPR015039">
    <property type="entry name" value="NCF1_C"/>
</dbReference>
<keyword evidence="3" id="KW-0963">Cytoplasm</keyword>
<keyword evidence="11" id="KW-1185">Reference proteome</keyword>
<dbReference type="GO" id="GO:0006954">
    <property type="term" value="P:inflammatory response"/>
    <property type="evidence" value="ECO:0007669"/>
    <property type="project" value="Ensembl"/>
</dbReference>
<organism evidence="10 11">
    <name type="scientific">Cercocebus atys</name>
    <name type="common">Sooty mangabey</name>
    <name type="synonym">Cercocebus torquatus atys</name>
    <dbReference type="NCBI Taxonomy" id="9531"/>
    <lineage>
        <taxon>Eukaryota</taxon>
        <taxon>Metazoa</taxon>
        <taxon>Chordata</taxon>
        <taxon>Craniata</taxon>
        <taxon>Vertebrata</taxon>
        <taxon>Euteleostomi</taxon>
        <taxon>Mammalia</taxon>
        <taxon>Eutheria</taxon>
        <taxon>Euarchontoglires</taxon>
        <taxon>Primates</taxon>
        <taxon>Haplorrhini</taxon>
        <taxon>Catarrhini</taxon>
        <taxon>Cercopithecidae</taxon>
        <taxon>Cercopithecinae</taxon>
        <taxon>Cercocebus</taxon>
    </lineage>
</organism>
<sequence length="423" mass="47798">MGDTFIRHIALLGFEKRFVPNQHYVYMFLVKWQDLSEKVVYRRFTEIYEFHKTLKEMFPIEAGAINPENRTIPHLPGERGAEPPVGGSVAGAHLPSQPLSGLTSCSLVPAPRWFDGQRAAENRQGTLTEYCSTLMSLPTKISRCPHLLDFFKVRPNDLKLPTDNQTKKPETYLLPKDGKSTAADITGPIILQTYRAIADYEKTSGSEMALAMGDVVEVVEKSESGWWFCQMKAKRGWIPASFLEPLDSPDETEDPEPNYAGEPYVAIKAYAAVEEDEVSLLEGEAVEVIHKLLDGWWVIRKDDITGYFPSMYLQKSGQDVSQAQRQIKRGAPPRRSSIRNAHSIHQRSRKRLSQDAYRRNSVRFLQQRRRQARPGPQSPGSPLEEEPQTQRSKPQPAVPPRPSADLILNRCSESTKRKLASAV</sequence>
<dbReference type="AlphaFoldDB" id="A0A2K5KIR8"/>
<dbReference type="InterPro" id="IPR036028">
    <property type="entry name" value="SH3-like_dom_sf"/>
</dbReference>
<dbReference type="Bgee" id="ENSCATG00000003002">
    <property type="expression patterns" value="Expressed in lung and 6 other cell types or tissues"/>
</dbReference>
<feature type="domain" description="SH3" evidence="8">
    <location>
        <begin position="189"/>
        <end position="248"/>
    </location>
</feature>
<dbReference type="GO" id="GO:0006612">
    <property type="term" value="P:protein targeting to membrane"/>
    <property type="evidence" value="ECO:0007669"/>
    <property type="project" value="Ensembl"/>
</dbReference>
<dbReference type="InterPro" id="IPR035757">
    <property type="entry name" value="NCF1_SH3_2"/>
</dbReference>
<dbReference type="InterPro" id="IPR051228">
    <property type="entry name" value="NADPH_Oxidase/PX-Domain"/>
</dbReference>
<dbReference type="Pfam" id="PF08944">
    <property type="entry name" value="p47_phox_C"/>
    <property type="match status" value="1"/>
</dbReference>
<dbReference type="GO" id="GO:0006691">
    <property type="term" value="P:leukotriene metabolic process"/>
    <property type="evidence" value="ECO:0007669"/>
    <property type="project" value="Ensembl"/>
</dbReference>
<dbReference type="InterPro" id="IPR032136">
    <property type="entry name" value="NCF1_PBR/AIR"/>
</dbReference>
<dbReference type="CDD" id="cd12021">
    <property type="entry name" value="SH3_p47phox_1"/>
    <property type="match status" value="1"/>
</dbReference>
<dbReference type="PANTHER" id="PTHR15706:SF6">
    <property type="entry name" value="NEUTROPHIL CYTOSOL FACTOR 1-RELATED"/>
    <property type="match status" value="1"/>
</dbReference>
<evidence type="ECO:0000313" key="11">
    <source>
        <dbReference type="Proteomes" id="UP000233060"/>
    </source>
</evidence>
<dbReference type="GO" id="GO:0009898">
    <property type="term" value="C:cytoplasmic side of plasma membrane"/>
    <property type="evidence" value="ECO:0007669"/>
    <property type="project" value="Ensembl"/>
</dbReference>
<dbReference type="Gene3D" id="3.30.1520.10">
    <property type="entry name" value="Phox-like domain"/>
    <property type="match status" value="1"/>
</dbReference>
<dbReference type="InterPro" id="IPR036871">
    <property type="entry name" value="PX_dom_sf"/>
</dbReference>
<dbReference type="PROSITE" id="PS50195">
    <property type="entry name" value="PX"/>
    <property type="match status" value="1"/>
</dbReference>
<reference evidence="10" key="2">
    <citation type="submission" date="2025-09" db="UniProtKB">
        <authorList>
            <consortium name="Ensembl"/>
        </authorList>
    </citation>
    <scope>IDENTIFICATION</scope>
</reference>
<reference evidence="10" key="1">
    <citation type="submission" date="2025-08" db="UniProtKB">
        <authorList>
            <consortium name="Ensembl"/>
        </authorList>
    </citation>
    <scope>IDENTIFICATION</scope>
</reference>
<dbReference type="PRINTS" id="PR00498">
    <property type="entry name" value="P47PHOX"/>
</dbReference>
<dbReference type="GO" id="GO:0016176">
    <property type="term" value="F:superoxide-generating NADPH oxidase activator activity"/>
    <property type="evidence" value="ECO:0007669"/>
    <property type="project" value="Ensembl"/>
</dbReference>
<evidence type="ECO:0000256" key="7">
    <source>
        <dbReference type="SAM" id="MobiDB-lite"/>
    </source>
</evidence>
<dbReference type="PANTHER" id="PTHR15706">
    <property type="entry name" value="SH3 MULTIPLE DOMAIN"/>
    <property type="match status" value="1"/>
</dbReference>
<dbReference type="GO" id="GO:0005829">
    <property type="term" value="C:cytosol"/>
    <property type="evidence" value="ECO:0007669"/>
    <property type="project" value="Ensembl"/>
</dbReference>
<evidence type="ECO:0000256" key="2">
    <source>
        <dbReference type="ARBA" id="ARBA00022443"/>
    </source>
</evidence>
<feature type="region of interest" description="Disordered" evidence="7">
    <location>
        <begin position="319"/>
        <end position="423"/>
    </location>
</feature>
<dbReference type="GeneTree" id="ENSGT00940000160014"/>
<dbReference type="FunFam" id="3.30.1520.10:FF:000103">
    <property type="entry name" value="Predicted protein"/>
    <property type="match status" value="1"/>
</dbReference>
<feature type="domain" description="PX" evidence="9">
    <location>
        <begin position="4"/>
        <end position="158"/>
    </location>
</feature>
<dbReference type="InterPro" id="IPR001683">
    <property type="entry name" value="PX_dom"/>
</dbReference>
<evidence type="ECO:0000256" key="1">
    <source>
        <dbReference type="ARBA" id="ARBA00004496"/>
    </source>
</evidence>
<dbReference type="GO" id="GO:0006968">
    <property type="term" value="P:cellular defense response"/>
    <property type="evidence" value="ECO:0007669"/>
    <property type="project" value="Ensembl"/>
</dbReference>
<dbReference type="GO" id="GO:0050673">
    <property type="term" value="P:epithelial cell proliferation"/>
    <property type="evidence" value="ECO:0007669"/>
    <property type="project" value="Ensembl"/>
</dbReference>
<accession>A0A2K5KIR8</accession>
<comment type="subcellular location">
    <subcellularLocation>
        <location evidence="1">Cytoplasm</location>
    </subcellularLocation>
</comment>
<evidence type="ECO:0000256" key="5">
    <source>
        <dbReference type="ARBA" id="ARBA00022737"/>
    </source>
</evidence>
<evidence type="ECO:0000313" key="10">
    <source>
        <dbReference type="Ensembl" id="ENSCATP00000000587.1"/>
    </source>
</evidence>
<dbReference type="FunFam" id="2.30.30.40:FF:000121">
    <property type="entry name" value="Neutrophil cytosol factor 1"/>
    <property type="match status" value="1"/>
</dbReference>
<dbReference type="GO" id="GO:0001878">
    <property type="term" value="P:response to yeast"/>
    <property type="evidence" value="ECO:0007669"/>
    <property type="project" value="Ensembl"/>
</dbReference>
<dbReference type="Ensembl" id="ENSCATT00000003255.1">
    <property type="protein sequence ID" value="ENSCATP00000000587.1"/>
    <property type="gene ID" value="ENSCATG00000003002.1"/>
</dbReference>
<feature type="compositionally biased region" description="Basic residues" evidence="7">
    <location>
        <begin position="342"/>
        <end position="351"/>
    </location>
</feature>
<dbReference type="GO" id="GO:0070946">
    <property type="term" value="P:neutrophil-mediated killing of gram-positive bacterium"/>
    <property type="evidence" value="ECO:0007669"/>
    <property type="project" value="Ensembl"/>
</dbReference>
<evidence type="ECO:0000256" key="3">
    <source>
        <dbReference type="ARBA" id="ARBA00022490"/>
    </source>
</evidence>
<dbReference type="GO" id="GO:0070947">
    <property type="term" value="P:neutrophil-mediated killing of fungus"/>
    <property type="evidence" value="ECO:0007669"/>
    <property type="project" value="Ensembl"/>
</dbReference>
<dbReference type="InterPro" id="IPR001452">
    <property type="entry name" value="SH3_domain"/>
</dbReference>
<dbReference type="FunFam" id="2.30.30.40:FF:000127">
    <property type="entry name" value="neutrophil cytosol factor 1"/>
    <property type="match status" value="1"/>
</dbReference>
<dbReference type="GO" id="GO:0043020">
    <property type="term" value="C:NADPH oxidase complex"/>
    <property type="evidence" value="ECO:0007669"/>
    <property type="project" value="Ensembl"/>
</dbReference>
<keyword evidence="4" id="KW-0597">Phosphoprotein</keyword>
<dbReference type="SMART" id="SM00312">
    <property type="entry name" value="PX"/>
    <property type="match status" value="1"/>
</dbReference>
<dbReference type="CDD" id="cd12022">
    <property type="entry name" value="SH3_p47phox_2"/>
    <property type="match status" value="1"/>
</dbReference>
<feature type="domain" description="SH3" evidence="8">
    <location>
        <begin position="259"/>
        <end position="318"/>
    </location>
</feature>
<dbReference type="InterPro" id="IPR001655">
    <property type="entry name" value="P47PHOX"/>
</dbReference>
<dbReference type="GO" id="GO:0035091">
    <property type="term" value="F:phosphatidylinositol binding"/>
    <property type="evidence" value="ECO:0007669"/>
    <property type="project" value="Ensembl"/>
</dbReference>